<feature type="region of interest" description="Disordered" evidence="1">
    <location>
        <begin position="112"/>
        <end position="143"/>
    </location>
</feature>
<protein>
    <submittedName>
        <fullName evidence="3">Type VI secretion system-associated FHA domain protein TagH</fullName>
    </submittedName>
</protein>
<evidence type="ECO:0000313" key="4">
    <source>
        <dbReference type="Proteomes" id="UP000471751"/>
    </source>
</evidence>
<dbReference type="InterPro" id="IPR008984">
    <property type="entry name" value="SMAD_FHA_dom_sf"/>
</dbReference>
<dbReference type="Proteomes" id="UP000471751">
    <property type="component" value="Unassembled WGS sequence"/>
</dbReference>
<sequence length="401" mass="44105">MELIFDWLNPPQPAADVSFSRTFGEYGGVIGRAGNCYWPLTCAALTLSKQHALITFDNGIFKLIDISTNGTLVKDSGQRLRAGESLAIEHGFTYVVGDAELRATLVGMTAEKPEPAEPRPQSSHHIPQGALFNFDLPDAEDGDEDDQVYAEFERLAGGLASSDPVLPSADYASVTHEHLRLPTLQSPEEMASPEGRAVTQNVRSEGFWTRFGLALGMDLEVLDEPGREALAVKVAGLFRQSVEGIQQSLQTRSELKGELRLALTSVQGISRNPLKHTADASEAVSLMLSPKRPGQLPADQALAFAYHELQAHQVALLGATRTALRSALQHFSPQQLTLRFEREGNQPLIATSGSRWKAYGRYHHALCQDDEWSERLLARDFALAYEEQVRLIATLNRQHQG</sequence>
<dbReference type="RefSeq" id="WP_163935736.1">
    <property type="nucleotide sequence ID" value="NZ_BMQU01000035.1"/>
</dbReference>
<reference evidence="3 4" key="1">
    <citation type="submission" date="2020-02" db="EMBL/GenBank/DDBJ databases">
        <title>Broccoli isolated Pseudomonas sp.</title>
        <authorList>
            <person name="Fujikawa T."/>
            <person name="Sawada H."/>
        </authorList>
    </citation>
    <scope>NUCLEOTIDE SEQUENCE [LARGE SCALE GENOMIC DNA]</scope>
    <source>
        <strain evidence="3 4">JCM 32154</strain>
    </source>
</reference>
<evidence type="ECO:0000313" key="3">
    <source>
        <dbReference type="EMBL" id="NES10118.1"/>
    </source>
</evidence>
<dbReference type="InterPro" id="IPR017735">
    <property type="entry name" value="T6SS_FHA"/>
</dbReference>
<dbReference type="InterPro" id="IPR046883">
    <property type="entry name" value="T6SS_FHA_C"/>
</dbReference>
<dbReference type="CDD" id="cd00060">
    <property type="entry name" value="FHA"/>
    <property type="match status" value="1"/>
</dbReference>
<dbReference type="SUPFAM" id="SSF49879">
    <property type="entry name" value="SMAD/FHA domain"/>
    <property type="match status" value="1"/>
</dbReference>
<evidence type="ECO:0000256" key="1">
    <source>
        <dbReference type="SAM" id="MobiDB-lite"/>
    </source>
</evidence>
<organism evidence="3 4">
    <name type="scientific">Pseudomonas laurentiana</name>
    <dbReference type="NCBI Taxonomy" id="2364649"/>
    <lineage>
        <taxon>Bacteria</taxon>
        <taxon>Pseudomonadati</taxon>
        <taxon>Pseudomonadota</taxon>
        <taxon>Gammaproteobacteria</taxon>
        <taxon>Pseudomonadales</taxon>
        <taxon>Pseudomonadaceae</taxon>
        <taxon>Pseudomonas</taxon>
    </lineage>
</organism>
<dbReference type="InterPro" id="IPR000253">
    <property type="entry name" value="FHA_dom"/>
</dbReference>
<name>A0A6I5RRL2_9PSED</name>
<comment type="caution">
    <text evidence="3">The sequence shown here is derived from an EMBL/GenBank/DDBJ whole genome shotgun (WGS) entry which is preliminary data.</text>
</comment>
<dbReference type="EMBL" id="JAAHBT010000101">
    <property type="protein sequence ID" value="NES10118.1"/>
    <property type="molecule type" value="Genomic_DNA"/>
</dbReference>
<dbReference type="NCBIfam" id="TIGR03354">
    <property type="entry name" value="VI_FHA"/>
    <property type="match status" value="1"/>
</dbReference>
<accession>A0A6I5RRL2</accession>
<dbReference type="Gene3D" id="2.60.200.20">
    <property type="match status" value="1"/>
</dbReference>
<dbReference type="Pfam" id="PF20232">
    <property type="entry name" value="T6SS_FHA_C"/>
    <property type="match status" value="1"/>
</dbReference>
<proteinExistence type="predicted"/>
<keyword evidence="4" id="KW-1185">Reference proteome</keyword>
<evidence type="ECO:0000259" key="2">
    <source>
        <dbReference type="PROSITE" id="PS50006"/>
    </source>
</evidence>
<gene>
    <name evidence="3" type="primary">tagH</name>
    <name evidence="3" type="ORF">G3O07_10785</name>
</gene>
<dbReference type="Pfam" id="PF00498">
    <property type="entry name" value="FHA"/>
    <property type="match status" value="1"/>
</dbReference>
<feature type="domain" description="FHA" evidence="2">
    <location>
        <begin position="28"/>
        <end position="78"/>
    </location>
</feature>
<dbReference type="AlphaFoldDB" id="A0A6I5RRL2"/>
<dbReference type="PROSITE" id="PS50006">
    <property type="entry name" value="FHA_DOMAIN"/>
    <property type="match status" value="1"/>
</dbReference>